<dbReference type="Proteomes" id="UP000704712">
    <property type="component" value="Unassembled WGS sequence"/>
</dbReference>
<protein>
    <submittedName>
        <fullName evidence="1">Uncharacterized protein</fullName>
    </submittedName>
</protein>
<evidence type="ECO:0000313" key="3">
    <source>
        <dbReference type="Proteomes" id="UP000602510"/>
    </source>
</evidence>
<gene>
    <name evidence="1" type="ORF">GN244_ATG03529</name>
    <name evidence="2" type="ORF">GN958_ATG15263</name>
</gene>
<dbReference type="Proteomes" id="UP000602510">
    <property type="component" value="Unassembled WGS sequence"/>
</dbReference>
<organism evidence="1 3">
    <name type="scientific">Phytophthora infestans</name>
    <name type="common">Potato late blight agent</name>
    <name type="synonym">Botrytis infestans</name>
    <dbReference type="NCBI Taxonomy" id="4787"/>
    <lineage>
        <taxon>Eukaryota</taxon>
        <taxon>Sar</taxon>
        <taxon>Stramenopiles</taxon>
        <taxon>Oomycota</taxon>
        <taxon>Peronosporomycetes</taxon>
        <taxon>Peronosporales</taxon>
        <taxon>Peronosporaceae</taxon>
        <taxon>Phytophthora</taxon>
    </lineage>
</organism>
<dbReference type="EMBL" id="WSZM01000077">
    <property type="protein sequence ID" value="KAF4044074.1"/>
    <property type="molecule type" value="Genomic_DNA"/>
</dbReference>
<proteinExistence type="predicted"/>
<comment type="caution">
    <text evidence="1">The sequence shown here is derived from an EMBL/GenBank/DDBJ whole genome shotgun (WGS) entry which is preliminary data.</text>
</comment>
<accession>A0A833W694</accession>
<reference evidence="1" key="1">
    <citation type="submission" date="2020-04" db="EMBL/GenBank/DDBJ databases">
        <title>Hybrid Assembly of Korean Phytophthora infestans isolates.</title>
        <authorList>
            <person name="Prokchorchik M."/>
            <person name="Lee Y."/>
            <person name="Seo J."/>
            <person name="Cho J.-H."/>
            <person name="Park Y.-E."/>
            <person name="Jang D.-C."/>
            <person name="Im J.-S."/>
            <person name="Choi J.-G."/>
            <person name="Park H.-J."/>
            <person name="Lee G.-B."/>
            <person name="Lee Y.-G."/>
            <person name="Hong S.-Y."/>
            <person name="Cho K."/>
            <person name="Sohn K.H."/>
        </authorList>
    </citation>
    <scope>NUCLEOTIDE SEQUENCE</scope>
    <source>
        <strain evidence="1">KR_1_A1</strain>
        <strain evidence="2">KR_2_A2</strain>
    </source>
</reference>
<name>A0A833W694_PHYIN</name>
<dbReference type="AlphaFoldDB" id="A0A833W694"/>
<dbReference type="EMBL" id="JAACNO010002121">
    <property type="protein sequence ID" value="KAF4135543.1"/>
    <property type="molecule type" value="Genomic_DNA"/>
</dbReference>
<sequence>MSGTGDGMGADVDGMVNGGAAHAAGGMADVGGTSGSARGFNVDAVDVDASPALGALATFGPLPLFAALDCFARERRRAGGRGYHGLLAEYQPELLMSNLSEIRGSTLARRYPYAGAGRRRWSGI</sequence>
<keyword evidence="3" id="KW-1185">Reference proteome</keyword>
<evidence type="ECO:0000313" key="2">
    <source>
        <dbReference type="EMBL" id="KAF4135543.1"/>
    </source>
</evidence>
<evidence type="ECO:0000313" key="1">
    <source>
        <dbReference type="EMBL" id="KAF4044074.1"/>
    </source>
</evidence>